<keyword evidence="1" id="KW-0472">Membrane</keyword>
<gene>
    <name evidence="2" type="ORF">J2X05_001583</name>
</gene>
<protein>
    <submittedName>
        <fullName evidence="2">Uncharacterized protein</fullName>
    </submittedName>
</protein>
<feature type="transmembrane region" description="Helical" evidence="1">
    <location>
        <begin position="6"/>
        <end position="23"/>
    </location>
</feature>
<sequence>MNIWFFIILILAFAIVIGPISMLRPSPAQQRKEQLRLHASKQGVRFSMRRLPVLKTDMDQPATAPVYYLPPTPNAREVPEWILMRTKYVHDGNFYQEWDWQTDVRPSDATCSLLKAYLPQLPASVLAISCSNLGVSVFWMEKEGVEILDLLIEILTKLHKVDNPMIN</sequence>
<dbReference type="Proteomes" id="UP001253595">
    <property type="component" value="Unassembled WGS sequence"/>
</dbReference>
<evidence type="ECO:0000313" key="3">
    <source>
        <dbReference type="Proteomes" id="UP001253595"/>
    </source>
</evidence>
<reference evidence="2 3" key="1">
    <citation type="submission" date="2023-07" db="EMBL/GenBank/DDBJ databases">
        <title>Sorghum-associated microbial communities from plants grown in Nebraska, USA.</title>
        <authorList>
            <person name="Schachtman D."/>
        </authorList>
    </citation>
    <scope>NUCLEOTIDE SEQUENCE [LARGE SCALE GENOMIC DNA]</scope>
    <source>
        <strain evidence="2 3">BE190</strain>
    </source>
</reference>
<dbReference type="EMBL" id="JAVDVX010000002">
    <property type="protein sequence ID" value="MDR7089577.1"/>
    <property type="molecule type" value="Genomic_DNA"/>
</dbReference>
<accession>A0ABU1UWJ3</accession>
<comment type="caution">
    <text evidence="2">The sequence shown here is derived from an EMBL/GenBank/DDBJ whole genome shotgun (WGS) entry which is preliminary data.</text>
</comment>
<name>A0ABU1UWJ3_9GAMM</name>
<keyword evidence="1" id="KW-0812">Transmembrane</keyword>
<proteinExistence type="predicted"/>
<keyword evidence="1" id="KW-1133">Transmembrane helix</keyword>
<evidence type="ECO:0000256" key="1">
    <source>
        <dbReference type="SAM" id="Phobius"/>
    </source>
</evidence>
<evidence type="ECO:0000313" key="2">
    <source>
        <dbReference type="EMBL" id="MDR7089577.1"/>
    </source>
</evidence>
<organism evidence="2 3">
    <name type="scientific">Cellvibrio fibrivorans</name>
    <dbReference type="NCBI Taxonomy" id="126350"/>
    <lineage>
        <taxon>Bacteria</taxon>
        <taxon>Pseudomonadati</taxon>
        <taxon>Pseudomonadota</taxon>
        <taxon>Gammaproteobacteria</taxon>
        <taxon>Cellvibrionales</taxon>
        <taxon>Cellvibrionaceae</taxon>
        <taxon>Cellvibrio</taxon>
    </lineage>
</organism>
<dbReference type="RefSeq" id="WP_310070901.1">
    <property type="nucleotide sequence ID" value="NZ_JAVDVX010000002.1"/>
</dbReference>
<keyword evidence="3" id="KW-1185">Reference proteome</keyword>